<protein>
    <submittedName>
        <fullName evidence="1">KilA protein</fullName>
    </submittedName>
</protein>
<keyword evidence="2" id="KW-1185">Reference proteome</keyword>
<dbReference type="KEGG" id="vg:54979369"/>
<proteinExistence type="predicted"/>
<sequence length="221" mass="25570">MNLALLNEDVKMNSYQFLNEVINPARLIAGESNVRHNDFVERIEDELEGFEFDYESFVIKSEGRGGYRKSINSPVLNMEQMLLIGMRESKFVRRAVLAKLKEMQSTINKQAEVISQMVSIDELKEERMKNGYLQAQNAHLIQRIVAEQRITEITLSDKELDKKIDELACEARQCWSSRSDEMELRFKYETQCFALKEKVGALTGLIENNLGIDIKLLLKDK</sequence>
<dbReference type="Proteomes" id="UP000225515">
    <property type="component" value="Segment"/>
</dbReference>
<evidence type="ECO:0000313" key="1">
    <source>
        <dbReference type="EMBL" id="APU93264.1"/>
    </source>
</evidence>
<evidence type="ECO:0000313" key="2">
    <source>
        <dbReference type="Proteomes" id="UP000225515"/>
    </source>
</evidence>
<reference evidence="1 2" key="1">
    <citation type="submission" date="2016-04" db="EMBL/GenBank/DDBJ databases">
        <title>An efficient strategy for bacteriophage contamination control in bacterial fermentation.</title>
        <authorList>
            <person name="Xing S."/>
            <person name="Sun Q."/>
            <person name="An X."/>
            <person name="Mi Z."/>
            <person name="Tong Y."/>
        </authorList>
    </citation>
    <scope>NUCLEOTIDE SEQUENCE [LARGE SCALE GENOMIC DNA]</scope>
</reference>
<accession>A0A1P8DUU9</accession>
<dbReference type="GeneID" id="54979369"/>
<name>A0A1P8DUU9_9CAUD</name>
<organism evidence="1 2">
    <name type="scientific">Escherichia phage vB_EcoS-IME253</name>
    <dbReference type="NCBI Taxonomy" id="1933412"/>
    <lineage>
        <taxon>Viruses</taxon>
        <taxon>Duplodnaviria</taxon>
        <taxon>Heunggongvirae</taxon>
        <taxon>Uroviricota</taxon>
        <taxon>Caudoviricetes</taxon>
        <taxon>Drexlerviridae</taxon>
        <taxon>Braunvirinae</taxon>
        <taxon>Rtpvirus</taxon>
        <taxon>Rtpvirus IME253</taxon>
    </lineage>
</organism>
<dbReference type="RefSeq" id="YP_009789229.1">
    <property type="nucleotide sequence ID" value="NC_047810.1"/>
</dbReference>
<dbReference type="EMBL" id="KX130960">
    <property type="protein sequence ID" value="APU93264.1"/>
    <property type="molecule type" value="Genomic_DNA"/>
</dbReference>